<evidence type="ECO:0000313" key="1">
    <source>
        <dbReference type="EMBL" id="QDU21884.1"/>
    </source>
</evidence>
<dbReference type="KEGG" id="uli:ETAA1_38570"/>
<organism evidence="1 2">
    <name type="scientific">Urbifossiella limnaea</name>
    <dbReference type="NCBI Taxonomy" id="2528023"/>
    <lineage>
        <taxon>Bacteria</taxon>
        <taxon>Pseudomonadati</taxon>
        <taxon>Planctomycetota</taxon>
        <taxon>Planctomycetia</taxon>
        <taxon>Gemmatales</taxon>
        <taxon>Gemmataceae</taxon>
        <taxon>Urbifossiella</taxon>
    </lineage>
</organism>
<proteinExistence type="predicted"/>
<gene>
    <name evidence="1" type="ORF">ETAA1_38570</name>
</gene>
<dbReference type="Proteomes" id="UP000319576">
    <property type="component" value="Chromosome"/>
</dbReference>
<dbReference type="RefSeq" id="WP_145241173.1">
    <property type="nucleotide sequence ID" value="NZ_CP036273.1"/>
</dbReference>
<sequence length="124" mass="12707">MAHRGRDADDRLALELAAGATVRDAAGATGVGERTAHRRLADPAFKARVVAARGEMFAAAAGRLAAGLGGAADTLLGLVAHPDPGVRLRAAAKVLELGTELGVVADLHRQVDELEREAASRAGR</sequence>
<evidence type="ECO:0000313" key="2">
    <source>
        <dbReference type="Proteomes" id="UP000319576"/>
    </source>
</evidence>
<protein>
    <submittedName>
        <fullName evidence="1">Uncharacterized protein</fullName>
    </submittedName>
</protein>
<name>A0A517XWN9_9BACT</name>
<dbReference type="EMBL" id="CP036273">
    <property type="protein sequence ID" value="QDU21884.1"/>
    <property type="molecule type" value="Genomic_DNA"/>
</dbReference>
<keyword evidence="2" id="KW-1185">Reference proteome</keyword>
<reference evidence="1 2" key="1">
    <citation type="submission" date="2019-02" db="EMBL/GenBank/DDBJ databases">
        <title>Deep-cultivation of Planctomycetes and their phenomic and genomic characterization uncovers novel biology.</title>
        <authorList>
            <person name="Wiegand S."/>
            <person name="Jogler M."/>
            <person name="Boedeker C."/>
            <person name="Pinto D."/>
            <person name="Vollmers J."/>
            <person name="Rivas-Marin E."/>
            <person name="Kohn T."/>
            <person name="Peeters S.H."/>
            <person name="Heuer A."/>
            <person name="Rast P."/>
            <person name="Oberbeckmann S."/>
            <person name="Bunk B."/>
            <person name="Jeske O."/>
            <person name="Meyerdierks A."/>
            <person name="Storesund J.E."/>
            <person name="Kallscheuer N."/>
            <person name="Luecker S."/>
            <person name="Lage O.M."/>
            <person name="Pohl T."/>
            <person name="Merkel B.J."/>
            <person name="Hornburger P."/>
            <person name="Mueller R.-W."/>
            <person name="Bruemmer F."/>
            <person name="Labrenz M."/>
            <person name="Spormann A.M."/>
            <person name="Op den Camp H."/>
            <person name="Overmann J."/>
            <person name="Amann R."/>
            <person name="Jetten M.S.M."/>
            <person name="Mascher T."/>
            <person name="Medema M.H."/>
            <person name="Devos D.P."/>
            <person name="Kaster A.-K."/>
            <person name="Ovreas L."/>
            <person name="Rohde M."/>
            <person name="Galperin M.Y."/>
            <person name="Jogler C."/>
        </authorList>
    </citation>
    <scope>NUCLEOTIDE SEQUENCE [LARGE SCALE GENOMIC DNA]</scope>
    <source>
        <strain evidence="1 2">ETA_A1</strain>
    </source>
</reference>
<dbReference type="AlphaFoldDB" id="A0A517XWN9"/>
<accession>A0A517XWN9</accession>